<keyword evidence="3 6" id="KW-1133">Transmembrane helix</keyword>
<dbReference type="Proteomes" id="UP001160390">
    <property type="component" value="Unassembled WGS sequence"/>
</dbReference>
<keyword evidence="9" id="KW-1185">Reference proteome</keyword>
<feature type="transmembrane region" description="Helical" evidence="6">
    <location>
        <begin position="88"/>
        <end position="109"/>
    </location>
</feature>
<keyword evidence="2 6" id="KW-0812">Transmembrane</keyword>
<feature type="transmembrane region" description="Helical" evidence="6">
    <location>
        <begin position="242"/>
        <end position="269"/>
    </location>
</feature>
<evidence type="ECO:0000256" key="4">
    <source>
        <dbReference type="ARBA" id="ARBA00023136"/>
    </source>
</evidence>
<evidence type="ECO:0000256" key="1">
    <source>
        <dbReference type="ARBA" id="ARBA00004141"/>
    </source>
</evidence>
<comment type="caution">
    <text evidence="8">The sequence shown here is derived from an EMBL/GenBank/DDBJ whole genome shotgun (WGS) entry which is preliminary data.</text>
</comment>
<keyword evidence="4 6" id="KW-0472">Membrane</keyword>
<evidence type="ECO:0000259" key="7">
    <source>
        <dbReference type="Pfam" id="PF20684"/>
    </source>
</evidence>
<protein>
    <recommendedName>
        <fullName evidence="7">Rhodopsin domain-containing protein</fullName>
    </recommendedName>
</protein>
<feature type="transmembrane region" description="Helical" evidence="6">
    <location>
        <begin position="213"/>
        <end position="236"/>
    </location>
</feature>
<name>A0AA35LP91_9HYPO</name>
<dbReference type="PANTHER" id="PTHR33048:SF160">
    <property type="entry name" value="SAT4 FAMILY MEMBRANE PROTEIN"/>
    <property type="match status" value="1"/>
</dbReference>
<dbReference type="Pfam" id="PF20684">
    <property type="entry name" value="Fung_rhodopsin"/>
    <property type="match status" value="1"/>
</dbReference>
<feature type="transmembrane region" description="Helical" evidence="6">
    <location>
        <begin position="180"/>
        <end position="201"/>
    </location>
</feature>
<dbReference type="InterPro" id="IPR049326">
    <property type="entry name" value="Rhodopsin_dom_fungi"/>
</dbReference>
<dbReference type="EMBL" id="CABFNP030000426">
    <property type="protein sequence ID" value="CAI6014129.1"/>
    <property type="molecule type" value="Genomic_DNA"/>
</dbReference>
<evidence type="ECO:0000256" key="2">
    <source>
        <dbReference type="ARBA" id="ARBA00022692"/>
    </source>
</evidence>
<feature type="domain" description="Rhodopsin" evidence="7">
    <location>
        <begin position="41"/>
        <end position="274"/>
    </location>
</feature>
<reference evidence="8" key="1">
    <citation type="submission" date="2023-01" db="EMBL/GenBank/DDBJ databases">
        <authorList>
            <person name="Piombo E."/>
        </authorList>
    </citation>
    <scope>NUCLEOTIDE SEQUENCE</scope>
</reference>
<evidence type="ECO:0000313" key="8">
    <source>
        <dbReference type="EMBL" id="CAI6014129.1"/>
    </source>
</evidence>
<dbReference type="PANTHER" id="PTHR33048">
    <property type="entry name" value="PTH11-LIKE INTEGRAL MEMBRANE PROTEIN (AFU_ORTHOLOGUE AFUA_5G11245)"/>
    <property type="match status" value="1"/>
</dbReference>
<dbReference type="AlphaFoldDB" id="A0AA35LP91"/>
<organism evidence="8 9">
    <name type="scientific">Clonostachys chloroleuca</name>
    <dbReference type="NCBI Taxonomy" id="1926264"/>
    <lineage>
        <taxon>Eukaryota</taxon>
        <taxon>Fungi</taxon>
        <taxon>Dikarya</taxon>
        <taxon>Ascomycota</taxon>
        <taxon>Pezizomycotina</taxon>
        <taxon>Sordariomycetes</taxon>
        <taxon>Hypocreomycetidae</taxon>
        <taxon>Hypocreales</taxon>
        <taxon>Bionectriaceae</taxon>
        <taxon>Clonostachys</taxon>
    </lineage>
</organism>
<feature type="transmembrane region" description="Helical" evidence="6">
    <location>
        <begin position="20"/>
        <end position="41"/>
    </location>
</feature>
<dbReference type="InterPro" id="IPR052337">
    <property type="entry name" value="SAT4-like"/>
</dbReference>
<dbReference type="GO" id="GO:0016020">
    <property type="term" value="C:membrane"/>
    <property type="evidence" value="ECO:0007669"/>
    <property type="project" value="UniProtKB-SubCell"/>
</dbReference>
<evidence type="ECO:0000256" key="5">
    <source>
        <dbReference type="ARBA" id="ARBA00038359"/>
    </source>
</evidence>
<evidence type="ECO:0000256" key="6">
    <source>
        <dbReference type="SAM" id="Phobius"/>
    </source>
</evidence>
<evidence type="ECO:0000256" key="3">
    <source>
        <dbReference type="ARBA" id="ARBA00022989"/>
    </source>
</evidence>
<comment type="subcellular location">
    <subcellularLocation>
        <location evidence="1">Membrane</location>
        <topology evidence="1">Multi-pass membrane protein</topology>
    </subcellularLocation>
</comment>
<accession>A0AA35LP91</accession>
<comment type="similarity">
    <text evidence="5">Belongs to the SAT4 family.</text>
</comment>
<evidence type="ECO:0000313" key="9">
    <source>
        <dbReference type="Proteomes" id="UP001160390"/>
    </source>
</evidence>
<feature type="transmembrane region" description="Helical" evidence="6">
    <location>
        <begin position="130"/>
        <end position="149"/>
    </location>
</feature>
<sequence>MNSSQSIGSSDAWVPPPDSRAYILTPLLITVMAISSMLVLLRLITRLVLIKALGIDDLLSFASLSANMKLGVQYGVGTHVYEVPPVKLPHLLSLVTTTELLFVFTLCMVRFSNLAFIFRLSSDKWFVRGIYAVGFLVFSTTLIAVAFVLSKCKDVRDLWNIGNPKRDCKGFNAESPIATFHAGMGIFIDASILALPIWIVFRKMKFSPKMVRVVLIFCVGALSIIAGVLRLIYSLLDFEADITYNIGVMTLWGSIEGHLGLWTACFPALQPLFRLAGTKLGISGRTKTSKGTPKSYESHNA</sequence>
<proteinExistence type="inferred from homology"/>
<gene>
    <name evidence="8" type="ORF">CCHLO57077_00011315</name>
</gene>